<reference evidence="1" key="1">
    <citation type="submission" date="2019-02" db="EMBL/GenBank/DDBJ databases">
        <authorList>
            <person name="Gruber-Vodicka R. H."/>
            <person name="Seah K. B. B."/>
        </authorList>
    </citation>
    <scope>NUCLEOTIDE SEQUENCE</scope>
    <source>
        <strain evidence="1">BECK_BZ106</strain>
    </source>
</reference>
<name>A0A450TMZ9_9GAMM</name>
<protein>
    <submittedName>
        <fullName evidence="1">Uncharacterized protein</fullName>
    </submittedName>
</protein>
<gene>
    <name evidence="1" type="ORF">BECKFW1821B_GA0114236_11597</name>
</gene>
<dbReference type="AlphaFoldDB" id="A0A450TMZ9"/>
<proteinExistence type="predicted"/>
<evidence type="ECO:0000313" key="1">
    <source>
        <dbReference type="EMBL" id="VFJ69100.1"/>
    </source>
</evidence>
<sequence>MKINIRTVVKVAGIIGGLAVMTLGTTGCCTLNSHPGCYPKEADCVLRCVDQHNTCFSENRSNCENSWEPCIQTCEQ</sequence>
<dbReference type="PROSITE" id="PS51257">
    <property type="entry name" value="PROKAR_LIPOPROTEIN"/>
    <property type="match status" value="1"/>
</dbReference>
<accession>A0A450TMZ9</accession>
<organism evidence="1">
    <name type="scientific">Candidatus Kentrum sp. FW</name>
    <dbReference type="NCBI Taxonomy" id="2126338"/>
    <lineage>
        <taxon>Bacteria</taxon>
        <taxon>Pseudomonadati</taxon>
        <taxon>Pseudomonadota</taxon>
        <taxon>Gammaproteobacteria</taxon>
        <taxon>Candidatus Kentrum</taxon>
    </lineage>
</organism>
<dbReference type="EMBL" id="CAADFD010000159">
    <property type="protein sequence ID" value="VFJ69100.1"/>
    <property type="molecule type" value="Genomic_DNA"/>
</dbReference>